<proteinExistence type="predicted"/>
<organism evidence="1 2">
    <name type="scientific">Siccirubricoccus soli</name>
    <dbReference type="NCBI Taxonomy" id="2899147"/>
    <lineage>
        <taxon>Bacteria</taxon>
        <taxon>Pseudomonadati</taxon>
        <taxon>Pseudomonadota</taxon>
        <taxon>Alphaproteobacteria</taxon>
        <taxon>Acetobacterales</taxon>
        <taxon>Roseomonadaceae</taxon>
        <taxon>Siccirubricoccus</taxon>
    </lineage>
</organism>
<accession>A0ABT1DC75</accession>
<gene>
    <name evidence="1" type="ORF">JYK14_25745</name>
</gene>
<evidence type="ECO:0000313" key="1">
    <source>
        <dbReference type="EMBL" id="MCO6419543.1"/>
    </source>
</evidence>
<comment type="caution">
    <text evidence="1">The sequence shown here is derived from an EMBL/GenBank/DDBJ whole genome shotgun (WGS) entry which is preliminary data.</text>
</comment>
<dbReference type="Proteomes" id="UP001523392">
    <property type="component" value="Unassembled WGS sequence"/>
</dbReference>
<protein>
    <submittedName>
        <fullName evidence="1">Uncharacterized protein</fullName>
    </submittedName>
</protein>
<name>A0ABT1DC75_9PROT</name>
<keyword evidence="2" id="KW-1185">Reference proteome</keyword>
<evidence type="ECO:0000313" key="2">
    <source>
        <dbReference type="Proteomes" id="UP001523392"/>
    </source>
</evidence>
<reference evidence="1 2" key="1">
    <citation type="submission" date="2021-12" db="EMBL/GenBank/DDBJ databases">
        <title>Siccirubricoccus leaddurans sp. nov., a high concentration Zn2+ tolerance bacterium.</title>
        <authorList>
            <person name="Cao Y."/>
        </authorList>
    </citation>
    <scope>NUCLEOTIDE SEQUENCE [LARGE SCALE GENOMIC DNA]</scope>
    <source>
        <strain evidence="1 2">KC 17139</strain>
    </source>
</reference>
<sequence>MARPGGRAMGGHGRRIILIEFNELCPGLLNRWMAEGRLPNFRRFHDSAQVLTGTADVTK</sequence>
<dbReference type="EMBL" id="JAFIRR010000204">
    <property type="protein sequence ID" value="MCO6419543.1"/>
    <property type="molecule type" value="Genomic_DNA"/>
</dbReference>
<dbReference type="RefSeq" id="WP_252956232.1">
    <property type="nucleotide sequence ID" value="NZ_JAFIRR010000204.1"/>
</dbReference>